<dbReference type="InterPro" id="IPR000086">
    <property type="entry name" value="NUDIX_hydrolase_dom"/>
</dbReference>
<dbReference type="SUPFAM" id="SSF55811">
    <property type="entry name" value="Nudix"/>
    <property type="match status" value="1"/>
</dbReference>
<proteinExistence type="predicted"/>
<dbReference type="InterPro" id="IPR015797">
    <property type="entry name" value="NUDIX_hydrolase-like_dom_sf"/>
</dbReference>
<comment type="caution">
    <text evidence="2">The sequence shown here is derived from an EMBL/GenBank/DDBJ whole genome shotgun (WGS) entry which is preliminary data.</text>
</comment>
<dbReference type="Proteomes" id="UP001589733">
    <property type="component" value="Unassembled WGS sequence"/>
</dbReference>
<evidence type="ECO:0000313" key="3">
    <source>
        <dbReference type="Proteomes" id="UP001589733"/>
    </source>
</evidence>
<protein>
    <submittedName>
        <fullName evidence="2">NUDIX domain-containing protein</fullName>
    </submittedName>
</protein>
<dbReference type="Pfam" id="PF00293">
    <property type="entry name" value="NUDIX"/>
    <property type="match status" value="1"/>
</dbReference>
<name>A0ABV6AXX1_9DEIO</name>
<feature type="domain" description="Nudix hydrolase" evidence="1">
    <location>
        <begin position="130"/>
        <end position="260"/>
    </location>
</feature>
<evidence type="ECO:0000259" key="1">
    <source>
        <dbReference type="PROSITE" id="PS51462"/>
    </source>
</evidence>
<reference evidence="2 3" key="1">
    <citation type="submission" date="2024-09" db="EMBL/GenBank/DDBJ databases">
        <authorList>
            <person name="Sun Q."/>
            <person name="Mori K."/>
        </authorList>
    </citation>
    <scope>NUCLEOTIDE SEQUENCE [LARGE SCALE GENOMIC DNA]</scope>
    <source>
        <strain evidence="2 3">JCM 13503</strain>
    </source>
</reference>
<sequence length="268" mass="29528">MANDNCFPLWEKSGDNIDPTTLNLPSALLGRLEAWADASDSTLNRTDPMSPLPMRAAFLKAGEAETAAFEREGHSLWWALRAALPGQRISYFSTLMGREIDAGDDELLDLLDDAGEVTGVLWRSVSDGVKGVRGINAFSRNPAGQLLFPRRAAHKARWPGALDFSVGGYPLAGESFDDSFVREAREELNVDAGALGWRVLAYLSPFDTGVSCFMRIYEVDIADLPPLNPDDFSGAEWLTPQQVRERVAQGEWLKPDLLQVINLVYGKQ</sequence>
<dbReference type="EMBL" id="JBHLYR010000031">
    <property type="protein sequence ID" value="MFB9992353.1"/>
    <property type="molecule type" value="Genomic_DNA"/>
</dbReference>
<evidence type="ECO:0000313" key="2">
    <source>
        <dbReference type="EMBL" id="MFB9992353.1"/>
    </source>
</evidence>
<keyword evidence="3" id="KW-1185">Reference proteome</keyword>
<dbReference type="RefSeq" id="WP_380009065.1">
    <property type="nucleotide sequence ID" value="NZ_JBHLYR010000031.1"/>
</dbReference>
<dbReference type="PROSITE" id="PS51462">
    <property type="entry name" value="NUDIX"/>
    <property type="match status" value="1"/>
</dbReference>
<organism evidence="2 3">
    <name type="scientific">Deinococcus oregonensis</name>
    <dbReference type="NCBI Taxonomy" id="1805970"/>
    <lineage>
        <taxon>Bacteria</taxon>
        <taxon>Thermotogati</taxon>
        <taxon>Deinococcota</taxon>
        <taxon>Deinococci</taxon>
        <taxon>Deinococcales</taxon>
        <taxon>Deinococcaceae</taxon>
        <taxon>Deinococcus</taxon>
    </lineage>
</organism>
<accession>A0ABV6AXX1</accession>
<dbReference type="CDD" id="cd24154">
    <property type="entry name" value="NUDIX_DR0079"/>
    <property type="match status" value="1"/>
</dbReference>
<gene>
    <name evidence="2" type="ORF">ACFFLM_10295</name>
</gene>
<dbReference type="Gene3D" id="3.90.79.10">
    <property type="entry name" value="Nucleoside Triphosphate Pyrophosphohydrolase"/>
    <property type="match status" value="1"/>
</dbReference>